<keyword evidence="3" id="KW-1185">Reference proteome</keyword>
<evidence type="ECO:0000313" key="2">
    <source>
        <dbReference type="EMBL" id="CAJ0570552.1"/>
    </source>
</evidence>
<protein>
    <submittedName>
        <fullName evidence="2">Uncharacterized protein</fullName>
    </submittedName>
</protein>
<comment type="caution">
    <text evidence="2">The sequence shown here is derived from an EMBL/GenBank/DDBJ whole genome shotgun (WGS) entry which is preliminary data.</text>
</comment>
<feature type="region of interest" description="Disordered" evidence="1">
    <location>
        <begin position="1"/>
        <end position="23"/>
    </location>
</feature>
<sequence length="158" mass="17666">MCSSFSSDLHSLDAGGETDSDIEWITPETALMGVPPMRVRPLPPLFAPPGYKSTWAPQNRSNAFRKDPLNRAMSSAAHTEYDNAESERGLSDGDSHFSSRQSHRAPTKQKRKRWFSRERDGCDADMESQCSSMASSVEIRSVEMEKCPFGRVCNPYSL</sequence>
<evidence type="ECO:0000256" key="1">
    <source>
        <dbReference type="SAM" id="MobiDB-lite"/>
    </source>
</evidence>
<proteinExistence type="predicted"/>
<evidence type="ECO:0000313" key="3">
    <source>
        <dbReference type="Proteomes" id="UP001177023"/>
    </source>
</evidence>
<feature type="compositionally biased region" description="Basic residues" evidence="1">
    <location>
        <begin position="101"/>
        <end position="114"/>
    </location>
</feature>
<name>A0AA36G2B6_9BILA</name>
<dbReference type="EMBL" id="CATQJA010002391">
    <property type="protein sequence ID" value="CAJ0570552.1"/>
    <property type="molecule type" value="Genomic_DNA"/>
</dbReference>
<accession>A0AA36G2B6</accession>
<reference evidence="2" key="1">
    <citation type="submission" date="2023-06" db="EMBL/GenBank/DDBJ databases">
        <authorList>
            <person name="Delattre M."/>
        </authorList>
    </citation>
    <scope>NUCLEOTIDE SEQUENCE</scope>
    <source>
        <strain evidence="2">AF72</strain>
    </source>
</reference>
<feature type="non-terminal residue" evidence="2">
    <location>
        <position position="158"/>
    </location>
</feature>
<organism evidence="2 3">
    <name type="scientific">Mesorhabditis spiculigera</name>
    <dbReference type="NCBI Taxonomy" id="96644"/>
    <lineage>
        <taxon>Eukaryota</taxon>
        <taxon>Metazoa</taxon>
        <taxon>Ecdysozoa</taxon>
        <taxon>Nematoda</taxon>
        <taxon>Chromadorea</taxon>
        <taxon>Rhabditida</taxon>
        <taxon>Rhabditina</taxon>
        <taxon>Rhabditomorpha</taxon>
        <taxon>Rhabditoidea</taxon>
        <taxon>Rhabditidae</taxon>
        <taxon>Mesorhabditinae</taxon>
        <taxon>Mesorhabditis</taxon>
    </lineage>
</organism>
<dbReference type="Proteomes" id="UP001177023">
    <property type="component" value="Unassembled WGS sequence"/>
</dbReference>
<dbReference type="AlphaFoldDB" id="A0AA36G2B6"/>
<feature type="region of interest" description="Disordered" evidence="1">
    <location>
        <begin position="50"/>
        <end position="118"/>
    </location>
</feature>
<gene>
    <name evidence="2" type="ORF">MSPICULIGERA_LOCUS8989</name>
</gene>
<feature type="compositionally biased region" description="Basic and acidic residues" evidence="1">
    <location>
        <begin position="79"/>
        <end position="97"/>
    </location>
</feature>